<sequence length="279" mass="31028">MNHMTSLSGSNLMGSTQKLTSQMGQDIQLDLHALLGVTIVLIDGEKSQWPHRSKKNGREYTERFTGAVETLAKPSDDFDLFRGIRNYAQHFAEVPFTVIQISDQGTALTRVELHLQAQKMKGYSKWSDRQKATLQKDVRGPDLIVTLQGTYRCLDSIDVLNRELLLELFANHCAAVRDVTEAAAPKTDEWPWLIELDSSGDAKGHWQLVAPADQLLLESLAGLPATHPILFPRVARPGFWLQGPQLPSSRPHLPPGTLAFSDQGIADWATDIVQSPSWN</sequence>
<reference evidence="2" key="1">
    <citation type="journal article" date="2019" name="Int. J. Syst. Evol. Microbiol.">
        <title>The Global Catalogue of Microorganisms (GCM) 10K type strain sequencing project: providing services to taxonomists for standard genome sequencing and annotation.</title>
        <authorList>
            <consortium name="The Broad Institute Genomics Platform"/>
            <consortium name="The Broad Institute Genome Sequencing Center for Infectious Disease"/>
            <person name="Wu L."/>
            <person name="Ma J."/>
        </authorList>
    </citation>
    <scope>NUCLEOTIDE SEQUENCE [LARGE SCALE GENOMIC DNA]</scope>
    <source>
        <strain evidence="2">JCM 11496</strain>
    </source>
</reference>
<evidence type="ECO:0000313" key="1">
    <source>
        <dbReference type="EMBL" id="MFD1847454.1"/>
    </source>
</evidence>
<keyword evidence="2" id="KW-1185">Reference proteome</keyword>
<dbReference type="Proteomes" id="UP001597307">
    <property type="component" value="Unassembled WGS sequence"/>
</dbReference>
<accession>A0ABW4Q9U3</accession>
<evidence type="ECO:0000313" key="2">
    <source>
        <dbReference type="Proteomes" id="UP001597307"/>
    </source>
</evidence>
<comment type="caution">
    <text evidence="1">The sequence shown here is derived from an EMBL/GenBank/DDBJ whole genome shotgun (WGS) entry which is preliminary data.</text>
</comment>
<name>A0ABW4Q9U3_9MICC</name>
<proteinExistence type="predicted"/>
<dbReference type="RefSeq" id="WP_343879515.1">
    <property type="nucleotide sequence ID" value="NZ_BAAAIJ010000036.1"/>
</dbReference>
<gene>
    <name evidence="1" type="ORF">ACFSFX_12710</name>
</gene>
<dbReference type="EMBL" id="JBHUGA010000052">
    <property type="protein sequence ID" value="MFD1847454.1"/>
    <property type="molecule type" value="Genomic_DNA"/>
</dbReference>
<protein>
    <submittedName>
        <fullName evidence="1">Uncharacterized protein</fullName>
    </submittedName>
</protein>
<organism evidence="1 2">
    <name type="scientific">Arthrobacter flavus</name>
    <dbReference type="NCBI Taxonomy" id="95172"/>
    <lineage>
        <taxon>Bacteria</taxon>
        <taxon>Bacillati</taxon>
        <taxon>Actinomycetota</taxon>
        <taxon>Actinomycetes</taxon>
        <taxon>Micrococcales</taxon>
        <taxon>Micrococcaceae</taxon>
        <taxon>Arthrobacter</taxon>
    </lineage>
</organism>